<dbReference type="Proteomes" id="UP000013307">
    <property type="component" value="Chromosome"/>
</dbReference>
<dbReference type="eggNOG" id="arCOG10391">
    <property type="taxonomic scope" value="Archaea"/>
</dbReference>
<evidence type="ECO:0000256" key="1">
    <source>
        <dbReference type="SAM" id="Phobius"/>
    </source>
</evidence>
<keyword evidence="1" id="KW-0472">Membrane</keyword>
<dbReference type="STRING" id="387631.Asulf_00336"/>
<feature type="transmembrane region" description="Helical" evidence="1">
    <location>
        <begin position="121"/>
        <end position="142"/>
    </location>
</feature>
<dbReference type="HOGENOM" id="CLU_145809_0_0_2"/>
<dbReference type="OrthoDB" id="50459at2157"/>
<evidence type="ECO:0008006" key="4">
    <source>
        <dbReference type="Google" id="ProtNLM"/>
    </source>
</evidence>
<feature type="transmembrane region" description="Helical" evidence="1">
    <location>
        <begin position="92"/>
        <end position="115"/>
    </location>
</feature>
<dbReference type="EMBL" id="CP005290">
    <property type="protein sequence ID" value="AGK60368.1"/>
    <property type="molecule type" value="Genomic_DNA"/>
</dbReference>
<reference evidence="2 3" key="1">
    <citation type="journal article" date="2013" name="Genome Announc.">
        <title>Complete Genome Sequence of the Thermophilic and Facultatively Chemolithoautotrophic Sulfate Reducer Archaeoglobus sulfaticallidus Strain PM70-1T.</title>
        <authorList>
            <person name="Stokke R."/>
            <person name="Hocking W.P."/>
            <person name="Steinsbu B.O."/>
            <person name="Steen I.H."/>
        </authorList>
    </citation>
    <scope>NUCLEOTIDE SEQUENCE [LARGE SCALE GENOMIC DNA]</scope>
    <source>
        <strain evidence="2">PM70-1</strain>
    </source>
</reference>
<keyword evidence="1" id="KW-0812">Transmembrane</keyword>
<evidence type="ECO:0000313" key="3">
    <source>
        <dbReference type="Proteomes" id="UP000013307"/>
    </source>
</evidence>
<keyword evidence="3" id="KW-1185">Reference proteome</keyword>
<dbReference type="AlphaFoldDB" id="N0BBI2"/>
<name>N0BBI2_9EURY</name>
<dbReference type="GeneID" id="15391982"/>
<feature type="transmembrane region" description="Helical" evidence="1">
    <location>
        <begin position="23"/>
        <end position="43"/>
    </location>
</feature>
<accession>N0BBI2</accession>
<gene>
    <name evidence="2" type="ORF">Asulf_00336</name>
</gene>
<organism evidence="2 3">
    <name type="scientific">Archaeoglobus sulfaticallidus PM70-1</name>
    <dbReference type="NCBI Taxonomy" id="387631"/>
    <lineage>
        <taxon>Archaea</taxon>
        <taxon>Methanobacteriati</taxon>
        <taxon>Methanobacteriota</taxon>
        <taxon>Archaeoglobi</taxon>
        <taxon>Archaeoglobales</taxon>
        <taxon>Archaeoglobaceae</taxon>
        <taxon>Archaeoglobus</taxon>
    </lineage>
</organism>
<dbReference type="RefSeq" id="WP_015589967.1">
    <property type="nucleotide sequence ID" value="NC_021169.1"/>
</dbReference>
<proteinExistence type="predicted"/>
<protein>
    <recommendedName>
        <fullName evidence="4">DUF1634 domain-containing protein</fullName>
    </recommendedName>
</protein>
<dbReference type="KEGG" id="ast:Asulf_00336"/>
<evidence type="ECO:0000313" key="2">
    <source>
        <dbReference type="EMBL" id="AGK60368.1"/>
    </source>
</evidence>
<keyword evidence="1" id="KW-1133">Transmembrane helix</keyword>
<sequence length="146" mass="15686">MREIDKTTSKPKPPLAGVVYGEIAYWVVLIGTIISLIGVMMILTTDSNYIDSNCLLSGLWGKEKPSEIWEKCAGGHPEGHWYLSRLSTGDGIAMLGIALSCLAAVIGVWASSFAMLRDKEILFFIFALVTAIILTASATGIINAGH</sequence>